<dbReference type="Gene3D" id="1.10.10.10">
    <property type="entry name" value="Winged helix-like DNA-binding domain superfamily/Winged helix DNA-binding domain"/>
    <property type="match status" value="1"/>
</dbReference>
<feature type="domain" description="Fe2OG dioxygenase" evidence="14">
    <location>
        <begin position="546"/>
        <end position="646"/>
    </location>
</feature>
<evidence type="ECO:0000256" key="2">
    <source>
        <dbReference type="ARBA" id="ARBA00004123"/>
    </source>
</evidence>
<dbReference type="SUPFAM" id="SSF51197">
    <property type="entry name" value="Clavaminate synthase-like"/>
    <property type="match status" value="2"/>
</dbReference>
<evidence type="ECO:0000259" key="14">
    <source>
        <dbReference type="PROSITE" id="PS51471"/>
    </source>
</evidence>
<evidence type="ECO:0000256" key="10">
    <source>
        <dbReference type="ARBA" id="ARBA00023242"/>
    </source>
</evidence>
<feature type="domain" description="Fe2OG dioxygenase" evidence="14">
    <location>
        <begin position="741"/>
        <end position="841"/>
    </location>
</feature>
<comment type="subcellular location">
    <subcellularLocation>
        <location evidence="2">Nucleus</location>
    </subcellularLocation>
</comment>
<dbReference type="GO" id="GO:0046872">
    <property type="term" value="F:metal ion binding"/>
    <property type="evidence" value="ECO:0007669"/>
    <property type="project" value="UniProtKB-KW"/>
</dbReference>
<dbReference type="PRINTS" id="PR00682">
    <property type="entry name" value="IPNSYNTHASE"/>
</dbReference>
<comment type="catalytic activity">
    <reaction evidence="12">
        <text>gibberellin A53 + 2 2-oxoglutarate + 3 O2 + H(+) = gibberellin A20 + 2 succinate + 3 CO2 + 2 H2O</text>
        <dbReference type="Rhea" id="RHEA:60796"/>
        <dbReference type="ChEBI" id="CHEBI:15377"/>
        <dbReference type="ChEBI" id="CHEBI:15378"/>
        <dbReference type="ChEBI" id="CHEBI:15379"/>
        <dbReference type="ChEBI" id="CHEBI:16526"/>
        <dbReference type="ChEBI" id="CHEBI:16810"/>
        <dbReference type="ChEBI" id="CHEBI:30031"/>
        <dbReference type="ChEBI" id="CHEBI:58526"/>
        <dbReference type="ChEBI" id="CHEBI:143954"/>
    </reaction>
    <physiologicalReaction direction="left-to-right" evidence="12">
        <dbReference type="Rhea" id="RHEA:60797"/>
    </physiologicalReaction>
</comment>
<evidence type="ECO:0000256" key="1">
    <source>
        <dbReference type="ARBA" id="ARBA00001961"/>
    </source>
</evidence>
<dbReference type="FunFam" id="1.10.10.10:FF:000035">
    <property type="entry name" value="General transcription factor IIF subunit 2"/>
    <property type="match status" value="1"/>
</dbReference>
<dbReference type="GO" id="GO:0003677">
    <property type="term" value="F:DNA binding"/>
    <property type="evidence" value="ECO:0007669"/>
    <property type="project" value="UniProtKB-KW"/>
</dbReference>
<dbReference type="InterPro" id="IPR026992">
    <property type="entry name" value="DIOX_N"/>
</dbReference>
<evidence type="ECO:0000256" key="7">
    <source>
        <dbReference type="ARBA" id="ARBA00023015"/>
    </source>
</evidence>
<accession>A0A9E7H124</accession>
<evidence type="ECO:0000256" key="9">
    <source>
        <dbReference type="ARBA" id="ARBA00023163"/>
    </source>
</evidence>
<comment type="similarity">
    <text evidence="3">Belongs to the TFIIF beta subunit family.</text>
</comment>
<evidence type="ECO:0000256" key="5">
    <source>
        <dbReference type="ARBA" id="ARBA00023002"/>
    </source>
</evidence>
<comment type="cofactor">
    <cofactor evidence="1">
        <name>L-ascorbate</name>
        <dbReference type="ChEBI" id="CHEBI:38290"/>
    </cofactor>
</comment>
<dbReference type="SUPFAM" id="SSF46785">
    <property type="entry name" value="Winged helix' DNA-binding domain"/>
    <property type="match status" value="1"/>
</dbReference>
<keyword evidence="8" id="KW-0238">DNA-binding</keyword>
<evidence type="ECO:0000256" key="4">
    <source>
        <dbReference type="ARBA" id="ARBA00022723"/>
    </source>
</evidence>
<keyword evidence="16" id="KW-1185">Reference proteome</keyword>
<dbReference type="InterPro" id="IPR050231">
    <property type="entry name" value="Iron_ascorbate_oxido_reductase"/>
</dbReference>
<dbReference type="Pfam" id="PF03171">
    <property type="entry name" value="2OG-FeII_Oxy"/>
    <property type="match status" value="2"/>
</dbReference>
<dbReference type="InterPro" id="IPR040450">
    <property type="entry name" value="TFIIF_beta_HTH"/>
</dbReference>
<evidence type="ECO:0000256" key="3">
    <source>
        <dbReference type="ARBA" id="ARBA00009543"/>
    </source>
</evidence>
<dbReference type="InterPro" id="IPR005123">
    <property type="entry name" value="Oxoglu/Fe-dep_dioxygenase_dom"/>
</dbReference>
<dbReference type="GO" id="GO:0006367">
    <property type="term" value="P:transcription initiation at RNA polymerase II promoter"/>
    <property type="evidence" value="ECO:0007669"/>
    <property type="project" value="InterPro"/>
</dbReference>
<evidence type="ECO:0000313" key="15">
    <source>
        <dbReference type="EMBL" id="URE24735.1"/>
    </source>
</evidence>
<evidence type="ECO:0000256" key="6">
    <source>
        <dbReference type="ARBA" id="ARBA00023004"/>
    </source>
</evidence>
<keyword evidence="9" id="KW-0804">Transcription</keyword>
<dbReference type="Gene3D" id="2.60.120.330">
    <property type="entry name" value="B-lactam Antibiotic, Isopenicillin N Synthase, Chain"/>
    <property type="match status" value="2"/>
</dbReference>
<name>A0A9E7H124_9LILI</name>
<keyword evidence="6" id="KW-0408">Iron</keyword>
<dbReference type="GO" id="GO:0009685">
    <property type="term" value="P:gibberellin metabolic process"/>
    <property type="evidence" value="ECO:0007669"/>
    <property type="project" value="UniProtKB-ARBA"/>
</dbReference>
<dbReference type="InterPro" id="IPR011039">
    <property type="entry name" value="TFIIF_interaction"/>
</dbReference>
<dbReference type="PROSITE" id="PS51471">
    <property type="entry name" value="FE2OG_OXY"/>
    <property type="match status" value="2"/>
</dbReference>
<organism evidence="15 16">
    <name type="scientific">Musa troglodytarum</name>
    <name type="common">fe'i banana</name>
    <dbReference type="NCBI Taxonomy" id="320322"/>
    <lineage>
        <taxon>Eukaryota</taxon>
        <taxon>Viridiplantae</taxon>
        <taxon>Streptophyta</taxon>
        <taxon>Embryophyta</taxon>
        <taxon>Tracheophyta</taxon>
        <taxon>Spermatophyta</taxon>
        <taxon>Magnoliopsida</taxon>
        <taxon>Liliopsida</taxon>
        <taxon>Zingiberales</taxon>
        <taxon>Musaceae</taxon>
        <taxon>Musa</taxon>
    </lineage>
</organism>
<dbReference type="AlphaFoldDB" id="A0A9E7H124"/>
<dbReference type="Pfam" id="PF02270">
    <property type="entry name" value="TFIIF_beta"/>
    <property type="match status" value="1"/>
</dbReference>
<dbReference type="Proteomes" id="UP001055439">
    <property type="component" value="Chromosome 8"/>
</dbReference>
<dbReference type="EMBL" id="CP097510">
    <property type="protein sequence ID" value="URE24735.1"/>
    <property type="molecule type" value="Genomic_DNA"/>
</dbReference>
<dbReference type="GO" id="GO:0016491">
    <property type="term" value="F:oxidoreductase activity"/>
    <property type="evidence" value="ECO:0007669"/>
    <property type="project" value="UniProtKB-KW"/>
</dbReference>
<protein>
    <submittedName>
        <fullName evidence="15">Transcription initiation factor IIF</fullName>
    </submittedName>
</protein>
<keyword evidence="4" id="KW-0479">Metal-binding</keyword>
<evidence type="ECO:0000256" key="11">
    <source>
        <dbReference type="ARBA" id="ARBA00050508"/>
    </source>
</evidence>
<evidence type="ECO:0000256" key="12">
    <source>
        <dbReference type="ARBA" id="ARBA00050797"/>
    </source>
</evidence>
<reference evidence="15" key="1">
    <citation type="submission" date="2022-05" db="EMBL/GenBank/DDBJ databases">
        <title>The Musa troglodytarum L. genome provides insights into the mechanism of non-climacteric behaviour and enrichment of carotenoids.</title>
        <authorList>
            <person name="Wang J."/>
        </authorList>
    </citation>
    <scope>NUCLEOTIDE SEQUENCE</scope>
    <source>
        <tissue evidence="15">Leaf</tissue>
    </source>
</reference>
<dbReference type="InterPro" id="IPR044861">
    <property type="entry name" value="IPNS-like_FE2OG_OXY"/>
</dbReference>
<keyword evidence="7" id="KW-0805">Transcription regulation</keyword>
<dbReference type="InterPro" id="IPR027443">
    <property type="entry name" value="IPNS-like_sf"/>
</dbReference>
<keyword evidence="5" id="KW-0560">Oxidoreductase</keyword>
<dbReference type="Pfam" id="PF14226">
    <property type="entry name" value="DIOX_N"/>
    <property type="match status" value="1"/>
</dbReference>
<dbReference type="GO" id="GO:0005634">
    <property type="term" value="C:nucleus"/>
    <property type="evidence" value="ECO:0007669"/>
    <property type="project" value="UniProtKB-SubCell"/>
</dbReference>
<proteinExistence type="inferred from homology"/>
<dbReference type="FunFam" id="2.60.120.330:FF:000003">
    <property type="entry name" value="Gibberellin 20 oxidase 2"/>
    <property type="match status" value="2"/>
</dbReference>
<comment type="catalytic activity">
    <reaction evidence="11">
        <text>gibberellin A12 + 2 2-oxoglutarate + 3 O2 + H(+) = gibberellin A9 + 2 succinate + 3 CO2 + 2 H2O</text>
        <dbReference type="Rhea" id="RHEA:60772"/>
        <dbReference type="ChEBI" id="CHEBI:15377"/>
        <dbReference type="ChEBI" id="CHEBI:15378"/>
        <dbReference type="ChEBI" id="CHEBI:15379"/>
        <dbReference type="ChEBI" id="CHEBI:16526"/>
        <dbReference type="ChEBI" id="CHEBI:16810"/>
        <dbReference type="ChEBI" id="CHEBI:30031"/>
        <dbReference type="ChEBI" id="CHEBI:58627"/>
        <dbReference type="ChEBI" id="CHEBI:73255"/>
    </reaction>
    <physiologicalReaction direction="left-to-right" evidence="11">
        <dbReference type="Rhea" id="RHEA:60773"/>
    </physiologicalReaction>
</comment>
<dbReference type="InterPro" id="IPR036388">
    <property type="entry name" value="WH-like_DNA-bd_sf"/>
</dbReference>
<evidence type="ECO:0000256" key="13">
    <source>
        <dbReference type="SAM" id="MobiDB-lite"/>
    </source>
</evidence>
<dbReference type="InterPro" id="IPR036390">
    <property type="entry name" value="WH_DNA-bd_sf"/>
</dbReference>
<dbReference type="SUPFAM" id="SSF50916">
    <property type="entry name" value="Rap30/74 interaction domains"/>
    <property type="match status" value="1"/>
</dbReference>
<sequence length="899" mass="101189">MEDGRSVLETGRAERSVWLMKCPPLVSRSWKSAAASADASNPNPAVGKVVLSLDPLRPDDPSSLQAISLHPHRLLVLLLGSFIVFVFYVAEKFEPSHLPSIADRLVNDMSPESHFVFAQFKMEMSQTDSGNTPKSYTLNMFKDFVPMCVVSESNQGKFSLEGKVEHKFDMELHSENFSDYGKLCRERTNKAMIKTRQVQVIDNDNGVLMRPMPGMIALVPSGSKDKKKQTPTKGSDAKRTRRDRRELENIIFKLFERQQNWALKQLVQETDQPEQFLKEILNDLCVYNKRGPNQGTHELKPEYKKSTEEVDNIGRRRKLLSIMVLTTPSPPKTQVDATMATPGPPGTPLVFDPAFHSQQADIPKPFVWPEDETPTPDADEELVLPMIDLGGAMSGDPAAAATITRSIADACQQHGFFQVINHGIDAGLLAEALRCAEAFFVMPLAEKQRAQRRAGESFGYASSFTGRFTNRLPWKETLTFRFSPSPLAGDIVQDYIVRTLGEDFRHFGEVYQRYCDAMSNLSLQIMEVIGLSLGMGRAHFRDFFEDNDSIMRLNYYPRCQKPELTLGTGPHYDPTSLTILLQDDVQGMQVFADGKWRTISPKPNAFVVNIGDTFMALSNGRYKSCLHRAVVNSKVARKSLAFFMCPATDKLVRPPADLVDADHPRAYPDFTWPELFQFTQKHHRPDMNTLDAFTSWIAAATPQEVYQRYCDAMSNLSLQIMEVLGLSLGVGRAHFREFFEGNDSIMRLNYYPPCQRPELTLGTGPHCDPTSLTILHQDDVQGLQVFSDGKWRTISPKPDAFVVNIGDTFMALSNGRYKSCLHRAVVNSKVARKSLAFFLCPATDKVVRPPAELVDADHPRAYPDFTWPALLEFTQKHYRADMKTLDAFTSWILRGAAPQ</sequence>
<dbReference type="PANTHER" id="PTHR47990">
    <property type="entry name" value="2-OXOGLUTARATE (2OG) AND FE(II)-DEPENDENT OXYGENASE SUPERFAMILY PROTEIN-RELATED"/>
    <property type="match status" value="1"/>
</dbReference>
<feature type="region of interest" description="Disordered" evidence="13">
    <location>
        <begin position="218"/>
        <end position="243"/>
    </location>
</feature>
<evidence type="ECO:0000256" key="8">
    <source>
        <dbReference type="ARBA" id="ARBA00023125"/>
    </source>
</evidence>
<keyword evidence="10" id="KW-0539">Nucleus</keyword>
<gene>
    <name evidence="15" type="ORF">MUK42_18228</name>
</gene>
<evidence type="ECO:0000313" key="16">
    <source>
        <dbReference type="Proteomes" id="UP001055439"/>
    </source>
</evidence>
<dbReference type="OrthoDB" id="26094at2759"/>